<feature type="transmembrane region" description="Helical" evidence="6">
    <location>
        <begin position="154"/>
        <end position="175"/>
    </location>
</feature>
<feature type="transmembrane region" description="Helical" evidence="6">
    <location>
        <begin position="423"/>
        <end position="440"/>
    </location>
</feature>
<feature type="transmembrane region" description="Helical" evidence="6">
    <location>
        <begin position="86"/>
        <end position="110"/>
    </location>
</feature>
<feature type="transmembrane region" description="Helical" evidence="6">
    <location>
        <begin position="455"/>
        <end position="479"/>
    </location>
</feature>
<feature type="domain" description="Major facilitator superfamily (MFS) profile" evidence="7">
    <location>
        <begin position="88"/>
        <end position="484"/>
    </location>
</feature>
<evidence type="ECO:0000313" key="9">
    <source>
        <dbReference type="Proteomes" id="UP001307889"/>
    </source>
</evidence>
<evidence type="ECO:0000256" key="3">
    <source>
        <dbReference type="ARBA" id="ARBA00022692"/>
    </source>
</evidence>
<evidence type="ECO:0000256" key="5">
    <source>
        <dbReference type="ARBA" id="ARBA00023136"/>
    </source>
</evidence>
<gene>
    <name evidence="8" type="ORF">NTJ_01174</name>
</gene>
<sequence>MSSPYHHKSDSDGFFLDVPEQRHLGRRNTAPAKRIRSKSESWTVFAGGSLTQQVKNGELLRSRERLLRTQRHPTPSVICKFTRSQIMAVITLILAEFISFCSMSVMAPFFPKEAKEKGMSTTVSGMVFSFYALVVFATSPFFGKILPKVGAKFLFMTGMFLAGGCNILFGVLPMIQDYTMFAVFCFVIRALEAIGASMYATASFVFVVEIFPDNISGVLGILETAMGIGMSAGPAIGGVLYSIGGFGLPFYALGTLMIVIIPTTYGFLPTIQGGGKGTDHASFTTLFKIPAVAVIGLIVIVASNTWSFLDPTLEPHLSKDQLSSYHIGLIFLLFASLYGIFSPIWGWVADRLDNHWSMMVIGLLFSAVGLLMLGPSPLLEMESYLWMDIAGLCVIGIAVALTLMPTFQGVLNCAEENGLKRELSTYSVVAGAWSCMYSLGDMTGPALGGFLMEQFGFPVCATTMAGVCIVTAVIATLFFTSRCSSPVDEYDDFDEDLYQAEIPLLNEREYVSYTDLKTITATNAC</sequence>
<dbReference type="PANTHER" id="PTHR23506">
    <property type="entry name" value="GH10249P"/>
    <property type="match status" value="1"/>
</dbReference>
<feature type="transmembrane region" description="Helical" evidence="6">
    <location>
        <begin position="385"/>
        <end position="411"/>
    </location>
</feature>
<reference evidence="8 9" key="1">
    <citation type="submission" date="2023-09" db="EMBL/GenBank/DDBJ databases">
        <title>Nesidiocoris tenuis whole genome shotgun sequence.</title>
        <authorList>
            <person name="Shibata T."/>
            <person name="Shimoda M."/>
            <person name="Kobayashi T."/>
            <person name="Uehara T."/>
        </authorList>
    </citation>
    <scope>NUCLEOTIDE SEQUENCE [LARGE SCALE GENOMIC DNA]</scope>
    <source>
        <strain evidence="8 9">Japan</strain>
    </source>
</reference>
<dbReference type="Pfam" id="PF07690">
    <property type="entry name" value="MFS_1"/>
    <property type="match status" value="2"/>
</dbReference>
<dbReference type="InterPro" id="IPR020846">
    <property type="entry name" value="MFS_dom"/>
</dbReference>
<dbReference type="PANTHER" id="PTHR23506:SF28">
    <property type="entry name" value="MFS-TYPE TRANSPORTER SLC18B1-LIKE PROTEIN"/>
    <property type="match status" value="1"/>
</dbReference>
<comment type="subcellular location">
    <subcellularLocation>
        <location evidence="1">Membrane</location>
        <topology evidence="1">Multi-pass membrane protein</topology>
    </subcellularLocation>
</comment>
<feature type="transmembrane region" description="Helical" evidence="6">
    <location>
        <begin position="220"/>
        <end position="244"/>
    </location>
</feature>
<keyword evidence="4 6" id="KW-1133">Transmembrane helix</keyword>
<proteinExistence type="predicted"/>
<feature type="transmembrane region" description="Helical" evidence="6">
    <location>
        <begin position="289"/>
        <end position="309"/>
    </location>
</feature>
<dbReference type="Gene3D" id="1.20.1250.20">
    <property type="entry name" value="MFS general substrate transporter like domains"/>
    <property type="match status" value="2"/>
</dbReference>
<dbReference type="PROSITE" id="PS50850">
    <property type="entry name" value="MFS"/>
    <property type="match status" value="1"/>
</dbReference>
<evidence type="ECO:0000313" key="8">
    <source>
        <dbReference type="EMBL" id="BES88368.1"/>
    </source>
</evidence>
<keyword evidence="5 6" id="KW-0472">Membrane</keyword>
<dbReference type="SUPFAM" id="SSF103473">
    <property type="entry name" value="MFS general substrate transporter"/>
    <property type="match status" value="1"/>
</dbReference>
<accession>A0ABN7A8S5</accession>
<organism evidence="8 9">
    <name type="scientific">Nesidiocoris tenuis</name>
    <dbReference type="NCBI Taxonomy" id="355587"/>
    <lineage>
        <taxon>Eukaryota</taxon>
        <taxon>Metazoa</taxon>
        <taxon>Ecdysozoa</taxon>
        <taxon>Arthropoda</taxon>
        <taxon>Hexapoda</taxon>
        <taxon>Insecta</taxon>
        <taxon>Pterygota</taxon>
        <taxon>Neoptera</taxon>
        <taxon>Paraneoptera</taxon>
        <taxon>Hemiptera</taxon>
        <taxon>Heteroptera</taxon>
        <taxon>Panheteroptera</taxon>
        <taxon>Cimicomorpha</taxon>
        <taxon>Miridae</taxon>
        <taxon>Dicyphina</taxon>
        <taxon>Nesidiocoris</taxon>
    </lineage>
</organism>
<evidence type="ECO:0000256" key="1">
    <source>
        <dbReference type="ARBA" id="ARBA00004141"/>
    </source>
</evidence>
<feature type="transmembrane region" description="Helical" evidence="6">
    <location>
        <begin position="329"/>
        <end position="349"/>
    </location>
</feature>
<feature type="transmembrane region" description="Helical" evidence="6">
    <location>
        <begin position="181"/>
        <end position="208"/>
    </location>
</feature>
<keyword evidence="3 6" id="KW-0812">Transmembrane</keyword>
<keyword evidence="9" id="KW-1185">Reference proteome</keyword>
<evidence type="ECO:0000256" key="2">
    <source>
        <dbReference type="ARBA" id="ARBA00022448"/>
    </source>
</evidence>
<protein>
    <submittedName>
        <fullName evidence="8">Major Facilitator Superfamily</fullName>
    </submittedName>
</protein>
<feature type="transmembrane region" description="Helical" evidence="6">
    <location>
        <begin position="356"/>
        <end position="373"/>
    </location>
</feature>
<feature type="transmembrane region" description="Helical" evidence="6">
    <location>
        <begin position="122"/>
        <end position="142"/>
    </location>
</feature>
<dbReference type="InterPro" id="IPR036259">
    <property type="entry name" value="MFS_trans_sf"/>
</dbReference>
<dbReference type="InterPro" id="IPR011701">
    <property type="entry name" value="MFS"/>
</dbReference>
<dbReference type="Proteomes" id="UP001307889">
    <property type="component" value="Chromosome 1"/>
</dbReference>
<evidence type="ECO:0000256" key="6">
    <source>
        <dbReference type="SAM" id="Phobius"/>
    </source>
</evidence>
<evidence type="ECO:0000256" key="4">
    <source>
        <dbReference type="ARBA" id="ARBA00022989"/>
    </source>
</evidence>
<evidence type="ECO:0000259" key="7">
    <source>
        <dbReference type="PROSITE" id="PS50850"/>
    </source>
</evidence>
<feature type="transmembrane region" description="Helical" evidence="6">
    <location>
        <begin position="250"/>
        <end position="268"/>
    </location>
</feature>
<dbReference type="EMBL" id="AP028909">
    <property type="protein sequence ID" value="BES88368.1"/>
    <property type="molecule type" value="Genomic_DNA"/>
</dbReference>
<dbReference type="InterPro" id="IPR050930">
    <property type="entry name" value="MFS_Vesicular_Transporter"/>
</dbReference>
<keyword evidence="2" id="KW-0813">Transport</keyword>
<name>A0ABN7A8S5_9HEMI</name>